<dbReference type="EMBL" id="JADGIZ020000024">
    <property type="protein sequence ID" value="KAL2915457.1"/>
    <property type="molecule type" value="Genomic_DNA"/>
</dbReference>
<gene>
    <name evidence="1" type="primary">PAN1</name>
    <name evidence="1" type="ORF">HK105_205073</name>
</gene>
<protein>
    <submittedName>
        <fullName evidence="1">Actin organization and endocytosis protein</fullName>
    </submittedName>
</protein>
<organism evidence="1 2">
    <name type="scientific">Polyrhizophydium stewartii</name>
    <dbReference type="NCBI Taxonomy" id="2732419"/>
    <lineage>
        <taxon>Eukaryota</taxon>
        <taxon>Fungi</taxon>
        <taxon>Fungi incertae sedis</taxon>
        <taxon>Chytridiomycota</taxon>
        <taxon>Chytridiomycota incertae sedis</taxon>
        <taxon>Chytridiomycetes</taxon>
        <taxon>Rhizophydiales</taxon>
        <taxon>Rhizophydiales incertae sedis</taxon>
        <taxon>Polyrhizophydium</taxon>
    </lineage>
</organism>
<proteinExistence type="predicted"/>
<dbReference type="Proteomes" id="UP001527925">
    <property type="component" value="Unassembled WGS sequence"/>
</dbReference>
<sequence length="525" mass="57949">MLSSASHDTGERRIACLFLQGTSTLHVRAPPSLSPEVVRTAIGASWPAGIKSETVEAGQFSFELFGWPWQESKNDNGSNTCRLVLALVRTLATHGWRFLAGVGSTKCPEFADSLFFERASAVAGPVMFGMHMGDKSSLCVVGYVETDRSEAICTALRDAVVAAWSDGITGQSVDQSEFKIHLNKEPWRSKTSNDPKVRSLLSQVIHSFSTIGFRLVGTCKPRYLIDDQADGVQHAPSMDMWLFQLDDGSDSQLPSYEEAIGQAGSASAPLPSIRASASLVPRQSGREIVSITTIVPDELEIISQREVGEALVQVVRANWDNGIKSHHLTAFTLPCDDGQAHFVTKIKIPRSPWVFDAGFGVPVRSRRLLVAVLAHMRRWGWRLLASPETVRDAYTNLPFFFEPCPPTKFLEMFAVTPSAEKELLLIYNVGDMHDKSLAAAVDVINAAWQPLPVTQRMTKTQPGLVGWKMSGMSWVYIGDQPTWNRVLFINIIEGMLNIGFEFYAACRSREGHSQCDNLVFVRTAE</sequence>
<name>A0ABR4N7D6_9FUNG</name>
<evidence type="ECO:0000313" key="1">
    <source>
        <dbReference type="EMBL" id="KAL2915457.1"/>
    </source>
</evidence>
<dbReference type="PANTHER" id="PTHR38696">
    <property type="entry name" value="MEDIATOR OF RNA POLYMERASE II TRANSCRIPTION SUBUNIT 13"/>
    <property type="match status" value="1"/>
</dbReference>
<keyword evidence="2" id="KW-1185">Reference proteome</keyword>
<evidence type="ECO:0000313" key="2">
    <source>
        <dbReference type="Proteomes" id="UP001527925"/>
    </source>
</evidence>
<reference evidence="1 2" key="1">
    <citation type="submission" date="2023-09" db="EMBL/GenBank/DDBJ databases">
        <title>Pangenome analysis of Batrachochytrium dendrobatidis and related Chytrids.</title>
        <authorList>
            <person name="Yacoub M.N."/>
            <person name="Stajich J.E."/>
            <person name="James T.Y."/>
        </authorList>
    </citation>
    <scope>NUCLEOTIDE SEQUENCE [LARGE SCALE GENOMIC DNA]</scope>
    <source>
        <strain evidence="1 2">JEL0888</strain>
    </source>
</reference>
<accession>A0ABR4N7D6</accession>
<comment type="caution">
    <text evidence="1">The sequence shown here is derived from an EMBL/GenBank/DDBJ whole genome shotgun (WGS) entry which is preliminary data.</text>
</comment>
<dbReference type="PANTHER" id="PTHR38696:SF1">
    <property type="entry name" value="MEDIATOR OF RNA POLYMERASE II TRANSCRIPTION SUBUNIT 13"/>
    <property type="match status" value="1"/>
</dbReference>